<dbReference type="Proteomes" id="UP000073601">
    <property type="component" value="Unassembled WGS sequence"/>
</dbReference>
<feature type="transmembrane region" description="Helical" evidence="1">
    <location>
        <begin position="168"/>
        <end position="189"/>
    </location>
</feature>
<keyword evidence="1" id="KW-0472">Membrane</keyword>
<dbReference type="RefSeq" id="WP_062705063.1">
    <property type="nucleotide sequence ID" value="NZ_CAWRCI010000001.1"/>
</dbReference>
<keyword evidence="1" id="KW-0812">Transmembrane</keyword>
<name>A0A128ET77_9GAMM</name>
<organism evidence="2 3">
    <name type="scientific">Grimontia marina</name>
    <dbReference type="NCBI Taxonomy" id="646534"/>
    <lineage>
        <taxon>Bacteria</taxon>
        <taxon>Pseudomonadati</taxon>
        <taxon>Pseudomonadota</taxon>
        <taxon>Gammaproteobacteria</taxon>
        <taxon>Vibrionales</taxon>
        <taxon>Vibrionaceae</taxon>
        <taxon>Grimontia</taxon>
    </lineage>
</organism>
<feature type="transmembrane region" description="Helical" evidence="1">
    <location>
        <begin position="12"/>
        <end position="31"/>
    </location>
</feature>
<dbReference type="AlphaFoldDB" id="A0A128ET77"/>
<feature type="transmembrane region" description="Helical" evidence="1">
    <location>
        <begin position="90"/>
        <end position="108"/>
    </location>
</feature>
<dbReference type="InterPro" id="IPR010699">
    <property type="entry name" value="DUF1275"/>
</dbReference>
<dbReference type="OrthoDB" id="270162at2"/>
<feature type="transmembrane region" description="Helical" evidence="1">
    <location>
        <begin position="195"/>
        <end position="213"/>
    </location>
</feature>
<reference evidence="3" key="1">
    <citation type="submission" date="2016-02" db="EMBL/GenBank/DDBJ databases">
        <authorList>
            <person name="Rodrigo-Torres Lidia"/>
            <person name="Arahal R.David."/>
        </authorList>
    </citation>
    <scope>NUCLEOTIDE SEQUENCE [LARGE SCALE GENOMIC DNA]</scope>
    <source>
        <strain evidence="3">CECT 8713</strain>
    </source>
</reference>
<evidence type="ECO:0000313" key="2">
    <source>
        <dbReference type="EMBL" id="CZF77779.1"/>
    </source>
</evidence>
<feature type="transmembrane region" description="Helical" evidence="1">
    <location>
        <begin position="58"/>
        <end position="78"/>
    </location>
</feature>
<sequence>MISKLPKWVEYGAFILALTAGFVNGIGLLGFEHQAISHLSGTATLIGTDIINGHPVKLVHLLCILVGFFGGALLSGLILKDSTLALGRRYDFLLLVEAALLLGAIYPMSQNAVYGLYFAAAACGIQNGLVTSYSGAIVRTTHITGIITDLGLMFGASLRGQPLNQRKMVLFIVIAIGFILGGTASAIVFPVLGAFSFAAPAVVCVSLAIVYRLHMRQAHIRLRDI</sequence>
<dbReference type="Pfam" id="PF06912">
    <property type="entry name" value="DUF1275"/>
    <property type="match status" value="1"/>
</dbReference>
<evidence type="ECO:0008006" key="4">
    <source>
        <dbReference type="Google" id="ProtNLM"/>
    </source>
</evidence>
<evidence type="ECO:0000256" key="1">
    <source>
        <dbReference type="SAM" id="Phobius"/>
    </source>
</evidence>
<proteinExistence type="predicted"/>
<accession>A0A128ET77</accession>
<dbReference type="EMBL" id="FIZY01000001">
    <property type="protein sequence ID" value="CZF77779.1"/>
    <property type="molecule type" value="Genomic_DNA"/>
</dbReference>
<feature type="transmembrane region" description="Helical" evidence="1">
    <location>
        <begin position="136"/>
        <end position="156"/>
    </location>
</feature>
<dbReference type="PANTHER" id="PTHR37314:SF4">
    <property type="entry name" value="UPF0700 TRANSMEMBRANE PROTEIN YOAK"/>
    <property type="match status" value="1"/>
</dbReference>
<protein>
    <recommendedName>
        <fullName evidence="4">DUF1275 domain-containing protein</fullName>
    </recommendedName>
</protein>
<keyword evidence="1" id="KW-1133">Transmembrane helix</keyword>
<gene>
    <name evidence="2" type="ORF">GMA8713_00315</name>
</gene>
<dbReference type="PANTHER" id="PTHR37314">
    <property type="entry name" value="SLR0142 PROTEIN"/>
    <property type="match status" value="1"/>
</dbReference>
<evidence type="ECO:0000313" key="3">
    <source>
        <dbReference type="Proteomes" id="UP000073601"/>
    </source>
</evidence>
<keyword evidence="3" id="KW-1185">Reference proteome</keyword>